<reference evidence="2 3" key="1">
    <citation type="submission" date="2024-11" db="EMBL/GenBank/DDBJ databases">
        <title>Adaptive evolution of stress response genes in parasites aligns with host niche diversity.</title>
        <authorList>
            <person name="Hahn C."/>
            <person name="Resl P."/>
        </authorList>
    </citation>
    <scope>NUCLEOTIDE SEQUENCE [LARGE SCALE GENOMIC DNA]</scope>
    <source>
        <strain evidence="2">EGGRZ-B1_66</strain>
        <tissue evidence="2">Body</tissue>
    </source>
</reference>
<organism evidence="2 3">
    <name type="scientific">Cichlidogyrus casuarinus</name>
    <dbReference type="NCBI Taxonomy" id="1844966"/>
    <lineage>
        <taxon>Eukaryota</taxon>
        <taxon>Metazoa</taxon>
        <taxon>Spiralia</taxon>
        <taxon>Lophotrochozoa</taxon>
        <taxon>Platyhelminthes</taxon>
        <taxon>Monogenea</taxon>
        <taxon>Monopisthocotylea</taxon>
        <taxon>Dactylogyridea</taxon>
        <taxon>Ancyrocephalidae</taxon>
        <taxon>Cichlidogyrus</taxon>
    </lineage>
</organism>
<dbReference type="InterPro" id="IPR013594">
    <property type="entry name" value="Dynein_heavy_tail"/>
</dbReference>
<comment type="caution">
    <text evidence="2">The sequence shown here is derived from an EMBL/GenBank/DDBJ whole genome shotgun (WGS) entry which is preliminary data.</text>
</comment>
<evidence type="ECO:0000313" key="3">
    <source>
        <dbReference type="Proteomes" id="UP001626550"/>
    </source>
</evidence>
<accession>A0ABD2QCR6</accession>
<dbReference type="AlphaFoldDB" id="A0ABD2QCR6"/>
<dbReference type="Pfam" id="PF08385">
    <property type="entry name" value="DHC_N1"/>
    <property type="match status" value="1"/>
</dbReference>
<dbReference type="Proteomes" id="UP001626550">
    <property type="component" value="Unassembled WGS sequence"/>
</dbReference>
<name>A0ABD2QCR6_9PLAT</name>
<dbReference type="EMBL" id="JBJKFK010000601">
    <property type="protein sequence ID" value="KAL3316101.1"/>
    <property type="molecule type" value="Genomic_DNA"/>
</dbReference>
<dbReference type="PANTHER" id="PTHR46532">
    <property type="entry name" value="MALE FERTILITY FACTOR KL5"/>
    <property type="match status" value="1"/>
</dbReference>
<gene>
    <name evidence="2" type="ORF">Ciccas_005254</name>
</gene>
<evidence type="ECO:0000313" key="2">
    <source>
        <dbReference type="EMBL" id="KAL3316101.1"/>
    </source>
</evidence>
<dbReference type="InterPro" id="IPR026983">
    <property type="entry name" value="DHC"/>
</dbReference>
<evidence type="ECO:0000259" key="1">
    <source>
        <dbReference type="Pfam" id="PF08385"/>
    </source>
</evidence>
<feature type="domain" description="Dynein heavy chain tail" evidence="1">
    <location>
        <begin position="188"/>
        <end position="526"/>
    </location>
</feature>
<proteinExistence type="predicted"/>
<sequence>MASDLDIADKRIEFLADYILKSQKLKGDKWAKLWSVEDNQLMITEFLDKADRFQIYFTLSPSGLLTISTDLPTSLKSKATFFVKKGKENLGKDANLSKLLVYGDLTPTALDSFSNFVDEFVLPLLKNRKNHKSWPEVVSEDVIKHVHHLKRQTDVVLGQAKGKTLLPMPINQEPFQDSHKSIDRSTLYSIETLVIEWSHQVHKVLIQDSAQGLEEGKNVMPLTELDFWVSRQKNLNCIYEQMTCKNMRNISEILEINRSSYFRPFQEMFKSVVTALREAQDITLHLKPLRPVLEEFEQVELEHMYNNLAPILELICLVWANSTYYRMPGRVVVLLKEICNLLILQVSTHLDGAEILKGEPEETIEKVEMAVKIVHHFKNSYHAYRNRLPEFFEEIKDENGENVVPVLWEFTEDMIFDKLDDFIKRLEQVQFLMKTALEFLKLEKVELSGLMGRDLSPKVVQILEEFQTAYKVFGERSYDALDHKNQEFEHDFDQFNRCIEDFDRRLGTICCQTFDDCSSIEHYFKVSPHSQFA</sequence>
<dbReference type="PANTHER" id="PTHR46532:SF11">
    <property type="entry name" value="DYNEIN AXONEMAL HEAVY CHAIN 12"/>
    <property type="match status" value="1"/>
</dbReference>
<protein>
    <recommendedName>
        <fullName evidence="1">Dynein heavy chain tail domain-containing protein</fullName>
    </recommendedName>
</protein>
<keyword evidence="3" id="KW-1185">Reference proteome</keyword>